<sequence>MAMQKRCLRRDKRGRGDKSDRLLTAAQNRIGKEIHKESREEKKSDVVRREKGQDGRKEKGVKEKEGEEGEEKEEG</sequence>
<evidence type="ECO:0000256" key="1">
    <source>
        <dbReference type="SAM" id="MobiDB-lite"/>
    </source>
</evidence>
<keyword evidence="3" id="KW-1185">Reference proteome</keyword>
<evidence type="ECO:0000313" key="2">
    <source>
        <dbReference type="EMBL" id="KUI52885.1"/>
    </source>
</evidence>
<dbReference type="EMBL" id="KN714667">
    <property type="protein sequence ID" value="KUI52885.1"/>
    <property type="molecule type" value="Genomic_DNA"/>
</dbReference>
<gene>
    <name evidence="2" type="ORF">VP1G_10542</name>
</gene>
<feature type="compositionally biased region" description="Basic residues" evidence="1">
    <location>
        <begin position="1"/>
        <end position="13"/>
    </location>
</feature>
<feature type="compositionally biased region" description="Basic and acidic residues" evidence="1">
    <location>
        <begin position="30"/>
        <end position="65"/>
    </location>
</feature>
<feature type="compositionally biased region" description="Acidic residues" evidence="1">
    <location>
        <begin position="66"/>
        <end position="75"/>
    </location>
</feature>
<reference evidence="3" key="1">
    <citation type="submission" date="2014-12" db="EMBL/GenBank/DDBJ databases">
        <title>Genome Sequence of Valsa Canker Pathogens Uncovers a Specific Adaption of Colonization on Woody Bark.</title>
        <authorList>
            <person name="Yin Z."/>
            <person name="Liu H."/>
            <person name="Gao X."/>
            <person name="Li Z."/>
            <person name="Song N."/>
            <person name="Ke X."/>
            <person name="Dai Q."/>
            <person name="Wu Y."/>
            <person name="Sun Y."/>
            <person name="Xu J.-R."/>
            <person name="Kang Z.K."/>
            <person name="Wang L."/>
            <person name="Huang L."/>
        </authorList>
    </citation>
    <scope>NUCLEOTIDE SEQUENCE [LARGE SCALE GENOMIC DNA]</scope>
    <source>
        <strain evidence="3">SXYL134</strain>
    </source>
</reference>
<protein>
    <submittedName>
        <fullName evidence="2">Uncharacterized protein</fullName>
    </submittedName>
</protein>
<dbReference type="Proteomes" id="UP000078576">
    <property type="component" value="Unassembled WGS sequence"/>
</dbReference>
<dbReference type="AlphaFoldDB" id="A0A194UMJ5"/>
<evidence type="ECO:0000313" key="3">
    <source>
        <dbReference type="Proteomes" id="UP000078576"/>
    </source>
</evidence>
<name>A0A194UMJ5_CYTMA</name>
<accession>A0A194UMJ5</accession>
<organism evidence="2 3">
    <name type="scientific">Cytospora mali</name>
    <name type="common">Apple Valsa canker fungus</name>
    <name type="synonym">Valsa mali</name>
    <dbReference type="NCBI Taxonomy" id="578113"/>
    <lineage>
        <taxon>Eukaryota</taxon>
        <taxon>Fungi</taxon>
        <taxon>Dikarya</taxon>
        <taxon>Ascomycota</taxon>
        <taxon>Pezizomycotina</taxon>
        <taxon>Sordariomycetes</taxon>
        <taxon>Sordariomycetidae</taxon>
        <taxon>Diaporthales</taxon>
        <taxon>Cytosporaceae</taxon>
        <taxon>Cytospora</taxon>
    </lineage>
</organism>
<proteinExistence type="predicted"/>
<feature type="region of interest" description="Disordered" evidence="1">
    <location>
        <begin position="1"/>
        <end position="75"/>
    </location>
</feature>